<name>A0A7S3NN69_9STRA</name>
<keyword evidence="1" id="KW-1133">Transmembrane helix</keyword>
<accession>A0A7S3NN69</accession>
<dbReference type="SUPFAM" id="SSF52540">
    <property type="entry name" value="P-loop containing nucleoside triphosphate hydrolases"/>
    <property type="match status" value="1"/>
</dbReference>
<evidence type="ECO:0000313" key="2">
    <source>
        <dbReference type="EMBL" id="CAE0371348.1"/>
    </source>
</evidence>
<dbReference type="AlphaFoldDB" id="A0A7S3NN69"/>
<sequence length="363" mass="41221">MYSKNVLPLFVLFMVFMLPTFNSWTIEKKSYSERRRLVFFAGLEGTGHHTLCKVLEPRCENDSTSNKLPCFEFDAKLQKGVSRLIRANDDSNKTKYENEIIKSLQRFSKDEKNREGIVDGPQMRILHFQCTSENTGFGLKLSYPDATIGKAMKSNHEGKVDAHLDLPFFVKLCERAGIDLRIIVVLRNPIDMIRSTAVHRHFGSIPVQTRILLTNLIVLLEQLKTVDPKFFCTIQYSSFIQPSSVSTIASFIGLLPKTKAIQKSKKKRNKSKIRQSNALSKNKTNMFTPFEKALFLNANRNHQSSGSPVSGAESALTQQITPAWANYITELFDPYINDPNNQFLFDDHQGSCPSLLSSTAVRW</sequence>
<dbReference type="EMBL" id="HBIJ01018408">
    <property type="protein sequence ID" value="CAE0371348.1"/>
    <property type="molecule type" value="Transcribed_RNA"/>
</dbReference>
<organism evidence="2">
    <name type="scientific">Aureoumbra lagunensis</name>
    <dbReference type="NCBI Taxonomy" id="44058"/>
    <lineage>
        <taxon>Eukaryota</taxon>
        <taxon>Sar</taxon>
        <taxon>Stramenopiles</taxon>
        <taxon>Ochrophyta</taxon>
        <taxon>Pelagophyceae</taxon>
        <taxon>Pelagomonadales</taxon>
        <taxon>Aureoumbra</taxon>
    </lineage>
</organism>
<proteinExistence type="predicted"/>
<dbReference type="InterPro" id="IPR027417">
    <property type="entry name" value="P-loop_NTPase"/>
</dbReference>
<protein>
    <submittedName>
        <fullName evidence="2">Uncharacterized protein</fullName>
    </submittedName>
</protein>
<feature type="transmembrane region" description="Helical" evidence="1">
    <location>
        <begin position="6"/>
        <end position="26"/>
    </location>
</feature>
<evidence type="ECO:0000256" key="1">
    <source>
        <dbReference type="SAM" id="Phobius"/>
    </source>
</evidence>
<gene>
    <name evidence="2" type="ORF">ALAG00032_LOCUS12130</name>
</gene>
<reference evidence="2" key="1">
    <citation type="submission" date="2021-01" db="EMBL/GenBank/DDBJ databases">
        <authorList>
            <person name="Corre E."/>
            <person name="Pelletier E."/>
            <person name="Niang G."/>
            <person name="Scheremetjew M."/>
            <person name="Finn R."/>
            <person name="Kale V."/>
            <person name="Holt S."/>
            <person name="Cochrane G."/>
            <person name="Meng A."/>
            <person name="Brown T."/>
            <person name="Cohen L."/>
        </authorList>
    </citation>
    <scope>NUCLEOTIDE SEQUENCE</scope>
    <source>
        <strain evidence="2">CCMP1510</strain>
    </source>
</reference>
<dbReference type="Gene3D" id="3.40.50.300">
    <property type="entry name" value="P-loop containing nucleotide triphosphate hydrolases"/>
    <property type="match status" value="1"/>
</dbReference>
<keyword evidence="1" id="KW-0812">Transmembrane</keyword>
<keyword evidence="1" id="KW-0472">Membrane</keyword>